<gene>
    <name evidence="10" type="ORF">EKO24_008025</name>
</gene>
<name>A0ABY3CBU2_9GAMM</name>
<evidence type="ECO:0000256" key="3">
    <source>
        <dbReference type="ARBA" id="ARBA00011970"/>
    </source>
</evidence>
<evidence type="ECO:0000313" key="10">
    <source>
        <dbReference type="EMBL" id="TRW97084.1"/>
    </source>
</evidence>
<evidence type="ECO:0000259" key="9">
    <source>
        <dbReference type="Pfam" id="PF13844"/>
    </source>
</evidence>
<dbReference type="EC" id="2.4.1.255" evidence="3"/>
<keyword evidence="4" id="KW-0328">Glycosyltransferase</keyword>
<evidence type="ECO:0000256" key="7">
    <source>
        <dbReference type="ARBA" id="ARBA00022803"/>
    </source>
</evidence>
<keyword evidence="11" id="KW-1185">Reference proteome</keyword>
<dbReference type="Gene3D" id="1.25.40.10">
    <property type="entry name" value="Tetratricopeptide repeat domain"/>
    <property type="match status" value="2"/>
</dbReference>
<evidence type="ECO:0000256" key="4">
    <source>
        <dbReference type="ARBA" id="ARBA00022676"/>
    </source>
</evidence>
<evidence type="ECO:0000256" key="8">
    <source>
        <dbReference type="PROSITE-ProRule" id="PRU00339"/>
    </source>
</evidence>
<dbReference type="PROSITE" id="PS50005">
    <property type="entry name" value="TPR"/>
    <property type="match status" value="3"/>
</dbReference>
<dbReference type="Pfam" id="PF13432">
    <property type="entry name" value="TPR_16"/>
    <property type="match status" value="1"/>
</dbReference>
<dbReference type="Pfam" id="PF13424">
    <property type="entry name" value="TPR_12"/>
    <property type="match status" value="1"/>
</dbReference>
<evidence type="ECO:0000256" key="5">
    <source>
        <dbReference type="ARBA" id="ARBA00022679"/>
    </source>
</evidence>
<sequence length="849" mass="95189">MKHKTTFSPTDYLRQLNQALNNNEPETVLKLASNLAVKDALPIAELFSATQQLRESGHADQAIDLYRSWLKHTTSPIAYAVQFNLAVCLSDAKDDAAAEEAYRRALRLNPNFIEAYLNLGTLLERHGQFDEAIDLWRTALSVAKRNAGTNPALHIQVLNNLGRLLELLKNLQEAEQMLAQSLKLNPKQPKVLTHFVHLRQKQCEWPIYCEIEGVTLNDMLQATSALAMLSASNDPARQLAASRNYVQENVNIYPAPLANMSGYAHKRLRIGYLSSDFHAHAVAILTAELFELHDRENVEVYGFCWSSEDGSPIRARIIKAMDHFIGIAEISDEQAAQCIRSHEIDILVDLHGLTQGTRPNILSWRPAPVQITYLGFPGPTALPCIDYVLADKFVLPPELTPYFTERPLYMPRSFQINDRQREVGPRPTRADCGLPDDAFVFCSFNNNFKITEEVFTAWMRILSRVPGSVLWLVSDHQSVRSSLAAHAQRLGVDPERLLFAERVSPAAYLARYQAADLFLDTMPFNAGTTASDALWAGLPLLTCAGNTFSSRMAGSLLMAVDLPELITYSLQEYEDKAVSLTEQPEKIAAMKQQLQENRLSCSLFDSPQFVRDLENIFKEIAVQTPQNIKQTPINNIHNVDVLNFMRADFTGIVEVGSSSGALARAYRDINPACSYIGIEIDQDYAEASKQHCTEVIYGNVEHLPDETFKKLGDAQCWVFADALEHLYDPWQLLRRIKRNARSGVEVIACIPNAQYWGVQSALNSGRFIYQDSGLLDRTHIRWLTRITILDLFHANGFQVVEMISRILQQPSEEMIAGIRQIASASGSDPDLAVQDAIAFQYVVRAVAVD</sequence>
<dbReference type="SMART" id="SM00028">
    <property type="entry name" value="TPR"/>
    <property type="match status" value="3"/>
</dbReference>
<comment type="caution">
    <text evidence="10">The sequence shown here is derived from an EMBL/GenBank/DDBJ whole genome shotgun (WGS) entry which is preliminary data.</text>
</comment>
<keyword evidence="5" id="KW-0808">Transferase</keyword>
<dbReference type="InterPro" id="IPR019734">
    <property type="entry name" value="TPR_rpt"/>
</dbReference>
<dbReference type="PROSITE" id="PS50293">
    <property type="entry name" value="TPR_REGION"/>
    <property type="match status" value="1"/>
</dbReference>
<feature type="domain" description="O-GlcNAc transferase C-terminal" evidence="9">
    <location>
        <begin position="263"/>
        <end position="420"/>
    </location>
</feature>
<evidence type="ECO:0000256" key="1">
    <source>
        <dbReference type="ARBA" id="ARBA00004922"/>
    </source>
</evidence>
<feature type="repeat" description="TPR" evidence="8">
    <location>
        <begin position="155"/>
        <end position="188"/>
    </location>
</feature>
<dbReference type="SUPFAM" id="SSF53335">
    <property type="entry name" value="S-adenosyl-L-methionine-dependent methyltransferases"/>
    <property type="match status" value="1"/>
</dbReference>
<dbReference type="Pfam" id="PF13489">
    <property type="entry name" value="Methyltransf_23"/>
    <property type="match status" value="1"/>
</dbReference>
<dbReference type="InterPro" id="IPR029063">
    <property type="entry name" value="SAM-dependent_MTases_sf"/>
</dbReference>
<comment type="similarity">
    <text evidence="2">Belongs to the glycosyltransferase 41 family. O-GlcNAc transferase subfamily.</text>
</comment>
<dbReference type="InterPro" id="IPR011990">
    <property type="entry name" value="TPR-like_helical_dom_sf"/>
</dbReference>
<dbReference type="CDD" id="cd02440">
    <property type="entry name" value="AdoMet_MTases"/>
    <property type="match status" value="1"/>
</dbReference>
<accession>A0ABY3CBU2</accession>
<dbReference type="Gene3D" id="3.40.50.2000">
    <property type="entry name" value="Glycogen Phosphorylase B"/>
    <property type="match status" value="1"/>
</dbReference>
<dbReference type="SUPFAM" id="SSF48452">
    <property type="entry name" value="TPR-like"/>
    <property type="match status" value="1"/>
</dbReference>
<dbReference type="PANTHER" id="PTHR44998:SF1">
    <property type="entry name" value="UDP-N-ACETYLGLUCOSAMINE--PEPTIDE N-ACETYLGLUCOSAMINYLTRANSFERASE 110 KDA SUBUNIT"/>
    <property type="match status" value="1"/>
</dbReference>
<dbReference type="Proteomes" id="UP000733744">
    <property type="component" value="Unassembled WGS sequence"/>
</dbReference>
<dbReference type="SUPFAM" id="SSF53756">
    <property type="entry name" value="UDP-Glycosyltransferase/glycogen phosphorylase"/>
    <property type="match status" value="1"/>
</dbReference>
<evidence type="ECO:0000256" key="2">
    <source>
        <dbReference type="ARBA" id="ARBA00005386"/>
    </source>
</evidence>
<feature type="repeat" description="TPR" evidence="8">
    <location>
        <begin position="79"/>
        <end position="112"/>
    </location>
</feature>
<reference evidence="10 11" key="1">
    <citation type="journal article" date="2019" name="Antonie Van Leeuwenhoek">
        <title>Description of 'Ca. Methylobacter oryzae' KRF1, a novel species from the environmentally important Methylobacter clade 2.</title>
        <authorList>
            <person name="Khatri K."/>
            <person name="Mohite J.A."/>
            <person name="Pandit P.S."/>
            <person name="Bahulikar R."/>
            <person name="Rahalkar M.C."/>
        </authorList>
    </citation>
    <scope>NUCLEOTIDE SEQUENCE [LARGE SCALE GENOMIC DNA]</scope>
    <source>
        <strain evidence="10 11">KRF1</strain>
    </source>
</reference>
<protein>
    <recommendedName>
        <fullName evidence="3">protein O-GlcNAc transferase</fullName>
        <ecNumber evidence="3">2.4.1.255</ecNumber>
    </recommendedName>
</protein>
<comment type="pathway">
    <text evidence="1">Protein modification; protein glycosylation.</text>
</comment>
<proteinExistence type="inferred from homology"/>
<evidence type="ECO:0000256" key="6">
    <source>
        <dbReference type="ARBA" id="ARBA00022737"/>
    </source>
</evidence>
<dbReference type="Pfam" id="PF13844">
    <property type="entry name" value="Glyco_transf_41"/>
    <property type="match status" value="2"/>
</dbReference>
<keyword evidence="7 8" id="KW-0802">TPR repeat</keyword>
<feature type="domain" description="O-GlcNAc transferase C-terminal" evidence="9">
    <location>
        <begin position="428"/>
        <end position="613"/>
    </location>
</feature>
<dbReference type="InterPro" id="IPR029489">
    <property type="entry name" value="OGT/SEC/SPY_C"/>
</dbReference>
<organism evidence="10 11">
    <name type="scientific">Candidatus Methylobacter oryzae</name>
    <dbReference type="NCBI Taxonomy" id="2497749"/>
    <lineage>
        <taxon>Bacteria</taxon>
        <taxon>Pseudomonadati</taxon>
        <taxon>Pseudomonadota</taxon>
        <taxon>Gammaproteobacteria</taxon>
        <taxon>Methylococcales</taxon>
        <taxon>Methylococcaceae</taxon>
        <taxon>Methylobacter</taxon>
    </lineage>
</organism>
<dbReference type="RefSeq" id="WP_127030251.1">
    <property type="nucleotide sequence ID" value="NZ_RYFG02000076.1"/>
</dbReference>
<dbReference type="Gene3D" id="3.40.50.11380">
    <property type="match status" value="1"/>
</dbReference>
<dbReference type="Gene3D" id="3.40.50.150">
    <property type="entry name" value="Vaccinia Virus protein VP39"/>
    <property type="match status" value="1"/>
</dbReference>
<dbReference type="PANTHER" id="PTHR44998">
    <property type="match status" value="1"/>
</dbReference>
<evidence type="ECO:0000313" key="11">
    <source>
        <dbReference type="Proteomes" id="UP000733744"/>
    </source>
</evidence>
<feature type="repeat" description="TPR" evidence="8">
    <location>
        <begin position="113"/>
        <end position="146"/>
    </location>
</feature>
<dbReference type="EMBL" id="RYFG02000076">
    <property type="protein sequence ID" value="TRW97084.1"/>
    <property type="molecule type" value="Genomic_DNA"/>
</dbReference>
<keyword evidence="6" id="KW-0677">Repeat</keyword>